<evidence type="ECO:0000313" key="1">
    <source>
        <dbReference type="EMBL" id="MBC8558041.1"/>
    </source>
</evidence>
<gene>
    <name evidence="1" type="ORF">H8700_10030</name>
</gene>
<accession>A0ABR7MW65</accession>
<keyword evidence="2" id="KW-1185">Reference proteome</keyword>
<comment type="caution">
    <text evidence="1">The sequence shown here is derived from an EMBL/GenBank/DDBJ whole genome shotgun (WGS) entry which is preliminary data.</text>
</comment>
<evidence type="ECO:0000313" key="2">
    <source>
        <dbReference type="Proteomes" id="UP000637513"/>
    </source>
</evidence>
<evidence type="ECO:0008006" key="3">
    <source>
        <dbReference type="Google" id="ProtNLM"/>
    </source>
</evidence>
<dbReference type="Proteomes" id="UP000637513">
    <property type="component" value="Unassembled WGS sequence"/>
</dbReference>
<dbReference type="EMBL" id="JACRSW010000033">
    <property type="protein sequence ID" value="MBC8558041.1"/>
    <property type="molecule type" value="Genomic_DNA"/>
</dbReference>
<name>A0ABR7MW65_9FIRM</name>
<dbReference type="RefSeq" id="WP_249305524.1">
    <property type="nucleotide sequence ID" value="NZ_JACRSW010000033.1"/>
</dbReference>
<protein>
    <recommendedName>
        <fullName evidence="3">SRPBCC family protein</fullName>
    </recommendedName>
</protein>
<reference evidence="1 2" key="1">
    <citation type="submission" date="2020-08" db="EMBL/GenBank/DDBJ databases">
        <title>Genome public.</title>
        <authorList>
            <person name="Liu C."/>
            <person name="Sun Q."/>
        </authorList>
    </citation>
    <scope>NUCLEOTIDE SEQUENCE [LARGE SCALE GENOMIC DNA]</scope>
    <source>
        <strain evidence="1 2">BX3</strain>
    </source>
</reference>
<organism evidence="1 2">
    <name type="scientific">Jutongia hominis</name>
    <dbReference type="NCBI Taxonomy" id="2763664"/>
    <lineage>
        <taxon>Bacteria</taxon>
        <taxon>Bacillati</taxon>
        <taxon>Bacillota</taxon>
        <taxon>Clostridia</taxon>
        <taxon>Lachnospirales</taxon>
        <taxon>Lachnospiraceae</taxon>
        <taxon>Jutongia</taxon>
    </lineage>
</organism>
<proteinExistence type="predicted"/>
<sequence length="151" mass="17679">MSKSTCSASFGSSEDKIWSLITGQSDHTWRTDLLRIEEGEKKYSVVEYYKNGDVVTAEVSMTIPHQRYECHIKGSGYEGKRIFSLMKKNSRTILSMEEVICRSKRKSKEKITLRVRFSLFFLKSYLKKRQKRYIGDLYRALNEEPGSCSWH</sequence>